<proteinExistence type="inferred from homology"/>
<dbReference type="NCBIfam" id="NF011630">
    <property type="entry name" value="PRK15056.1"/>
    <property type="match status" value="1"/>
</dbReference>
<dbReference type="GO" id="GO:0005524">
    <property type="term" value="F:ATP binding"/>
    <property type="evidence" value="ECO:0007669"/>
    <property type="project" value="UniProtKB-KW"/>
</dbReference>
<dbReference type="SMART" id="SM00382">
    <property type="entry name" value="AAA"/>
    <property type="match status" value="1"/>
</dbReference>
<dbReference type="Pfam" id="PF00005">
    <property type="entry name" value="ABC_tran"/>
    <property type="match status" value="1"/>
</dbReference>
<evidence type="ECO:0000313" key="12">
    <source>
        <dbReference type="Proteomes" id="UP000466694"/>
    </source>
</evidence>
<dbReference type="Proteomes" id="UP000466694">
    <property type="component" value="Unassembled WGS sequence"/>
</dbReference>
<keyword evidence="2" id="KW-0813">Transport</keyword>
<evidence type="ECO:0000313" key="9">
    <source>
        <dbReference type="EMBL" id="MQX10521.1"/>
    </source>
</evidence>
<dbReference type="InterPro" id="IPR003439">
    <property type="entry name" value="ABC_transporter-like_ATP-bd"/>
</dbReference>
<protein>
    <submittedName>
        <fullName evidence="9">Manganese/iron ABC transporter ATP-binding protein</fullName>
    </submittedName>
    <submittedName>
        <fullName evidence="10">Manganese/iron transporter ATP-binding protein</fullName>
    </submittedName>
</protein>
<comment type="caution">
    <text evidence="10">The sequence shown here is derived from an EMBL/GenBank/DDBJ whole genome shotgun (WGS) entry which is preliminary data.</text>
</comment>
<comment type="similarity">
    <text evidence="1">Belongs to the ABC transporter superfamily.</text>
</comment>
<dbReference type="InterPro" id="IPR050153">
    <property type="entry name" value="Metal_Ion_Import_ABC"/>
</dbReference>
<evidence type="ECO:0000256" key="4">
    <source>
        <dbReference type="ARBA" id="ARBA00022840"/>
    </source>
</evidence>
<evidence type="ECO:0000313" key="10">
    <source>
        <dbReference type="EMBL" id="PDT48109.1"/>
    </source>
</evidence>
<evidence type="ECO:0000256" key="5">
    <source>
        <dbReference type="ARBA" id="ARBA00022906"/>
    </source>
</evidence>
<reference evidence="10 11" key="2">
    <citation type="submission" date="2017-09" db="EMBL/GenBank/DDBJ databases">
        <title>Comparative genomics of rhizobia isolated from Phaseolus vulgaris in China.</title>
        <authorList>
            <person name="Tong W."/>
        </authorList>
    </citation>
    <scope>NUCLEOTIDE SEQUENCE [LARGE SCALE GENOMIC DNA]</scope>
    <source>
        <strain evidence="10 11">PCH1</strain>
    </source>
</reference>
<keyword evidence="5" id="KW-0864">Zinc transport</keyword>
<dbReference type="GO" id="GO:0016887">
    <property type="term" value="F:ATP hydrolysis activity"/>
    <property type="evidence" value="ECO:0007669"/>
    <property type="project" value="InterPro"/>
</dbReference>
<dbReference type="RefSeq" id="WP_014330026.1">
    <property type="nucleotide sequence ID" value="NZ_BJNI01000070.1"/>
</dbReference>
<evidence type="ECO:0000313" key="11">
    <source>
        <dbReference type="Proteomes" id="UP000220353"/>
    </source>
</evidence>
<organism evidence="10 11">
    <name type="scientific">Rhizobium fredii</name>
    <name type="common">Sinorhizobium fredii</name>
    <dbReference type="NCBI Taxonomy" id="380"/>
    <lineage>
        <taxon>Bacteria</taxon>
        <taxon>Pseudomonadati</taxon>
        <taxon>Pseudomonadota</taxon>
        <taxon>Alphaproteobacteria</taxon>
        <taxon>Hyphomicrobiales</taxon>
        <taxon>Rhizobiaceae</taxon>
        <taxon>Sinorhizobium/Ensifer group</taxon>
        <taxon>Sinorhizobium</taxon>
    </lineage>
</organism>
<evidence type="ECO:0000259" key="8">
    <source>
        <dbReference type="PROSITE" id="PS50893"/>
    </source>
</evidence>
<evidence type="ECO:0000256" key="1">
    <source>
        <dbReference type="ARBA" id="ARBA00005417"/>
    </source>
</evidence>
<reference evidence="9 12" key="1">
    <citation type="journal article" date="2013" name="Genome Biol.">
        <title>Comparative genomics of the core and accessory genomes of 48 Sinorhizobium strains comprising five genospecies.</title>
        <authorList>
            <person name="Sugawara M."/>
            <person name="Epstein B."/>
            <person name="Badgley B.D."/>
            <person name="Unno T."/>
            <person name="Xu L."/>
            <person name="Reese J."/>
            <person name="Gyaneshwar P."/>
            <person name="Denny R."/>
            <person name="Mudge J."/>
            <person name="Bharti A.K."/>
            <person name="Farmer A.D."/>
            <person name="May G.D."/>
            <person name="Woodward J.E."/>
            <person name="Medigue C."/>
            <person name="Vallenet D."/>
            <person name="Lajus A."/>
            <person name="Rouy Z."/>
            <person name="Martinez-Vaz B."/>
            <person name="Tiffin P."/>
            <person name="Young N.D."/>
            <person name="Sadowsky M.J."/>
        </authorList>
    </citation>
    <scope>NUCLEOTIDE SEQUENCE [LARGE SCALE GENOMIC DNA]</scope>
    <source>
        <strain evidence="9 12">USDA205</strain>
    </source>
</reference>
<keyword evidence="6" id="KW-0406">Ion transport</keyword>
<accession>A0A2A6M139</accession>
<dbReference type="Gene3D" id="3.40.50.300">
    <property type="entry name" value="P-loop containing nucleotide triphosphate hydrolases"/>
    <property type="match status" value="1"/>
</dbReference>
<dbReference type="EMBL" id="NWTC01000006">
    <property type="protein sequence ID" value="PDT48109.1"/>
    <property type="molecule type" value="Genomic_DNA"/>
</dbReference>
<name>A0A2A6M139_RHIFR</name>
<dbReference type="PROSITE" id="PS50893">
    <property type="entry name" value="ABC_TRANSPORTER_2"/>
    <property type="match status" value="1"/>
</dbReference>
<sequence>MNLQVKARPTPRPGPLDESSGIRVHNATVTYRNGHRALHDASFEIPTGTIAALVGVNGSGKSTLFKAIMGFVRLAKGDISVLGLTVPQALKKNLVAYVPQAEEVDWNFPVLVEDVVMMGRYGHMNMLRIPKRADHEAVEAALARVGMSDFRKRQIGELSGGQKKRVFLARALAQDGRVILLDEPFTGVDVKTEDAIIRLLLALRDEGRVMLVSTHNLGSVPEFCDRTVLLKNTVLAYGPTETTFTRDNLELAFGGVLRHFVLGGDSLHDDADPRQLSVITDDERPLVMYGAKGKMVTQPAKLETEADSE</sequence>
<dbReference type="GeneID" id="48974739"/>
<dbReference type="GO" id="GO:0006829">
    <property type="term" value="P:zinc ion transport"/>
    <property type="evidence" value="ECO:0007669"/>
    <property type="project" value="UniProtKB-KW"/>
</dbReference>
<dbReference type="Proteomes" id="UP000220353">
    <property type="component" value="Unassembled WGS sequence"/>
</dbReference>
<keyword evidence="4 10" id="KW-0067">ATP-binding</keyword>
<dbReference type="EMBL" id="WISZ01000153">
    <property type="protein sequence ID" value="MQX10521.1"/>
    <property type="molecule type" value="Genomic_DNA"/>
</dbReference>
<reference evidence="9" key="3">
    <citation type="submission" date="2019-10" db="EMBL/GenBank/DDBJ databases">
        <authorList>
            <person name="Sugawara M."/>
            <person name="Epstein B."/>
            <person name="Badgley B."/>
            <person name="Unno T."/>
            <person name="Xu L."/>
            <person name="Reese J."/>
            <person name="Gyaneshwar P."/>
            <person name="Denny R."/>
            <person name="Mudege J."/>
            <person name="Bharti A."/>
            <person name="Farmer A."/>
            <person name="May G."/>
            <person name="Woodward J."/>
            <person name="Medigue C."/>
            <person name="Vallenet D."/>
            <person name="Lajus A."/>
            <person name="Rouy Z."/>
            <person name="Martinez-Vaz B."/>
            <person name="Tiffin P."/>
            <person name="Young N."/>
            <person name="Sadowsky M."/>
        </authorList>
    </citation>
    <scope>NUCLEOTIDE SEQUENCE</scope>
    <source>
        <strain evidence="9">USDA205</strain>
    </source>
</reference>
<evidence type="ECO:0000256" key="3">
    <source>
        <dbReference type="ARBA" id="ARBA00022741"/>
    </source>
</evidence>
<keyword evidence="3" id="KW-0547">Nucleotide-binding</keyword>
<evidence type="ECO:0000256" key="7">
    <source>
        <dbReference type="SAM" id="MobiDB-lite"/>
    </source>
</evidence>
<dbReference type="CDD" id="cd03235">
    <property type="entry name" value="ABC_Metallic_Cations"/>
    <property type="match status" value="1"/>
</dbReference>
<feature type="domain" description="ABC transporter" evidence="8">
    <location>
        <begin position="22"/>
        <end position="257"/>
    </location>
</feature>
<dbReference type="SUPFAM" id="SSF52540">
    <property type="entry name" value="P-loop containing nucleoside triphosphate hydrolases"/>
    <property type="match status" value="1"/>
</dbReference>
<dbReference type="InterPro" id="IPR017871">
    <property type="entry name" value="ABC_transporter-like_CS"/>
</dbReference>
<dbReference type="InterPro" id="IPR027417">
    <property type="entry name" value="P-loop_NTPase"/>
</dbReference>
<keyword evidence="5" id="KW-0862">Zinc</keyword>
<dbReference type="PANTHER" id="PTHR42734:SF5">
    <property type="entry name" value="IRON TRANSPORT SYSTEM ATP-BINDING PROTEIN HI_0361-RELATED"/>
    <property type="match status" value="1"/>
</dbReference>
<dbReference type="InterPro" id="IPR003593">
    <property type="entry name" value="AAA+_ATPase"/>
</dbReference>
<gene>
    <name evidence="10" type="ORF">CO661_09535</name>
    <name evidence="9" type="ORF">GHK48_20160</name>
</gene>
<dbReference type="PANTHER" id="PTHR42734">
    <property type="entry name" value="METAL TRANSPORT SYSTEM ATP-BINDING PROTEIN TM_0124-RELATED"/>
    <property type="match status" value="1"/>
</dbReference>
<evidence type="ECO:0000256" key="6">
    <source>
        <dbReference type="ARBA" id="ARBA00023065"/>
    </source>
</evidence>
<feature type="region of interest" description="Disordered" evidence="7">
    <location>
        <begin position="1"/>
        <end position="20"/>
    </location>
</feature>
<evidence type="ECO:0000256" key="2">
    <source>
        <dbReference type="ARBA" id="ARBA00022448"/>
    </source>
</evidence>
<dbReference type="PROSITE" id="PS00211">
    <property type="entry name" value="ABC_TRANSPORTER_1"/>
    <property type="match status" value="1"/>
</dbReference>
<dbReference type="AlphaFoldDB" id="A0A2A6M139"/>